<keyword evidence="3" id="KW-1185">Reference proteome</keyword>
<dbReference type="KEGG" id="ccs:CCNA_03981"/>
<organism evidence="2 3">
    <name type="scientific">Caulobacter vibrioides (strain NA1000 / CB15N)</name>
    <name type="common">Caulobacter crescentus</name>
    <dbReference type="NCBI Taxonomy" id="565050"/>
    <lineage>
        <taxon>Bacteria</taxon>
        <taxon>Pseudomonadati</taxon>
        <taxon>Pseudomonadota</taxon>
        <taxon>Alphaproteobacteria</taxon>
        <taxon>Caulobacterales</taxon>
        <taxon>Caulobacteraceae</taxon>
        <taxon>Caulobacter</taxon>
    </lineage>
</organism>
<dbReference type="Proteomes" id="UP000001364">
    <property type="component" value="Chromosome"/>
</dbReference>
<protein>
    <submittedName>
        <fullName evidence="2">Uncharacterized protein</fullName>
    </submittedName>
</protein>
<dbReference type="AlphaFoldDB" id="A0A0H3IZK4"/>
<reference evidence="2 3" key="1">
    <citation type="journal article" date="2010" name="J. Bacteriol.">
        <title>The genetic basis of laboratory adaptation in Caulobacter crescentus.</title>
        <authorList>
            <person name="Marks M.E."/>
            <person name="Castro-Rojas C.M."/>
            <person name="Teiling C."/>
            <person name="Du L."/>
            <person name="Kapatral V."/>
            <person name="Walunas T.L."/>
            <person name="Crosson S."/>
        </authorList>
    </citation>
    <scope>NUCLEOTIDE SEQUENCE [LARGE SCALE GENOMIC DNA]</scope>
    <source>
        <strain evidence="3">NA1000 / CB15N</strain>
    </source>
</reference>
<gene>
    <name evidence="2" type="ordered locus">CCNA_03981</name>
</gene>
<evidence type="ECO:0000256" key="1">
    <source>
        <dbReference type="SAM" id="MobiDB-lite"/>
    </source>
</evidence>
<sequence length="54" mass="5835">MSSNPAARLARPPAMNGARRSLRPATPWRSLSWFRLCCSLSSAANSDGSASWAR</sequence>
<proteinExistence type="predicted"/>
<dbReference type="RefSeq" id="WP_024265858.1">
    <property type="nucleotide sequence ID" value="NC_011916.1"/>
</dbReference>
<dbReference type="RefSeq" id="YP_009020553.1">
    <property type="nucleotide sequence ID" value="NC_011916.1"/>
</dbReference>
<dbReference type="HOGENOM" id="CLU_3041645_0_0_5"/>
<evidence type="ECO:0000313" key="2">
    <source>
        <dbReference type="EMBL" id="AHI88584.1"/>
    </source>
</evidence>
<dbReference type="EMBL" id="CP001340">
    <property type="protein sequence ID" value="AHI88584.1"/>
    <property type="molecule type" value="Genomic_DNA"/>
</dbReference>
<name>A0A0H3IZK4_CAUVN</name>
<feature type="region of interest" description="Disordered" evidence="1">
    <location>
        <begin position="1"/>
        <end position="23"/>
    </location>
</feature>
<evidence type="ECO:0000313" key="3">
    <source>
        <dbReference type="Proteomes" id="UP000001364"/>
    </source>
</evidence>
<dbReference type="GeneID" id="18668934"/>
<accession>A0A0H3IZK4</accession>